<dbReference type="EMBL" id="JPME01000014">
    <property type="protein sequence ID" value="KEZ89966.1"/>
    <property type="molecule type" value="Genomic_DNA"/>
</dbReference>
<comment type="caution">
    <text evidence="1">The sequence shown here is derived from an EMBL/GenBank/DDBJ whole genome shotgun (WGS) entry which is preliminary data.</text>
</comment>
<reference evidence="1 2" key="1">
    <citation type="submission" date="2014-07" db="EMBL/GenBank/DDBJ databases">
        <title>Draft genome of Clostridium celerecrescens 152B isolated from sediments associated with methane hydrate from Krishna Godavari basin.</title>
        <authorList>
            <person name="Honkalas V.S."/>
            <person name="Dabir A.P."/>
            <person name="Arora P."/>
            <person name="Dhakephalkar P.K."/>
        </authorList>
    </citation>
    <scope>NUCLEOTIDE SEQUENCE [LARGE SCALE GENOMIC DNA]</scope>
    <source>
        <strain evidence="1 2">152B</strain>
    </source>
</reference>
<keyword evidence="2" id="KW-1185">Reference proteome</keyword>
<evidence type="ECO:0000313" key="1">
    <source>
        <dbReference type="EMBL" id="KEZ89966.1"/>
    </source>
</evidence>
<dbReference type="RefSeq" id="WP_038281395.1">
    <property type="nucleotide sequence ID" value="NZ_JPME01000014.1"/>
</dbReference>
<organism evidence="1 2">
    <name type="scientific">Lacrimispora celerecrescens</name>
    <dbReference type="NCBI Taxonomy" id="29354"/>
    <lineage>
        <taxon>Bacteria</taxon>
        <taxon>Bacillati</taxon>
        <taxon>Bacillota</taxon>
        <taxon>Clostridia</taxon>
        <taxon>Lachnospirales</taxon>
        <taxon>Lachnospiraceae</taxon>
        <taxon>Lacrimispora</taxon>
    </lineage>
</organism>
<dbReference type="OrthoDB" id="9793324at2"/>
<dbReference type="AlphaFoldDB" id="A0A084JLY2"/>
<dbReference type="NCBIfam" id="TIGR02837">
    <property type="entry name" value="spore_II_R"/>
    <property type="match status" value="1"/>
</dbReference>
<accession>A0A084JLY2</accession>
<dbReference type="Pfam" id="PF09551">
    <property type="entry name" value="Spore_II_R"/>
    <property type="match status" value="1"/>
</dbReference>
<dbReference type="InterPro" id="IPR014202">
    <property type="entry name" value="Spore_II_R"/>
</dbReference>
<name>A0A084JLY2_9FIRM</name>
<dbReference type="Proteomes" id="UP000028525">
    <property type="component" value="Unassembled WGS sequence"/>
</dbReference>
<protein>
    <submittedName>
        <fullName evidence="1">Stage II sporulation protein R</fullName>
    </submittedName>
</protein>
<dbReference type="STRING" id="29354.IO98_12605"/>
<proteinExistence type="predicted"/>
<gene>
    <name evidence="1" type="ORF">IO98_12605</name>
</gene>
<evidence type="ECO:0000313" key="2">
    <source>
        <dbReference type="Proteomes" id="UP000028525"/>
    </source>
</evidence>
<sequence length="219" mass="25062">MKQRHELFLCITCLLIAFLLTLSDGRQKDEALAARIAPEILRFHVLANSDSSEDQSLKLKVRTMLLNSIYENLGENASLEETKGYVLAHKDSLEKKAEHYMKKLGYNYPAHMEMTNCYFPTKTYGDMVFPCGNYEAVRVKIGEGKGRNWWCVLYPPLCFTDSSYAVVPDASKAILKSSMDESDYKLISREVPKIHIRFKLVELLSKKAEPTDQKPLQSR</sequence>